<keyword evidence="3" id="KW-1185">Reference proteome</keyword>
<dbReference type="PANTHER" id="PTHR28617">
    <property type="entry name" value="CILIA- AND FLAGELLA-ASSOCIATED PROTEIN 77"/>
    <property type="match status" value="1"/>
</dbReference>
<evidence type="ECO:0000313" key="3">
    <source>
        <dbReference type="Proteomes" id="UP000070544"/>
    </source>
</evidence>
<proteinExistence type="predicted"/>
<dbReference type="AlphaFoldDB" id="A0A139AU63"/>
<dbReference type="InterPro" id="IPR029147">
    <property type="entry name" value="CFAP77"/>
</dbReference>
<protein>
    <submittedName>
        <fullName evidence="2">Uncharacterized protein</fullName>
    </submittedName>
</protein>
<gene>
    <name evidence="2" type="ORF">M427DRAFT_28385</name>
</gene>
<dbReference type="OrthoDB" id="532484at2759"/>
<feature type="compositionally biased region" description="Basic and acidic residues" evidence="1">
    <location>
        <begin position="182"/>
        <end position="203"/>
    </location>
</feature>
<feature type="compositionally biased region" description="Gly residues" evidence="1">
    <location>
        <begin position="119"/>
        <end position="129"/>
    </location>
</feature>
<feature type="region of interest" description="Disordered" evidence="1">
    <location>
        <begin position="143"/>
        <end position="209"/>
    </location>
</feature>
<dbReference type="Proteomes" id="UP000070544">
    <property type="component" value="Unassembled WGS sequence"/>
</dbReference>
<dbReference type="EMBL" id="KQ965736">
    <property type="protein sequence ID" value="KXS20035.1"/>
    <property type="molecule type" value="Genomic_DNA"/>
</dbReference>
<evidence type="ECO:0000313" key="2">
    <source>
        <dbReference type="EMBL" id="KXS20035.1"/>
    </source>
</evidence>
<dbReference type="STRING" id="1344416.A0A139AU63"/>
<feature type="region of interest" description="Disordered" evidence="1">
    <location>
        <begin position="108"/>
        <end position="130"/>
    </location>
</feature>
<dbReference type="OMA" id="HYYKREF"/>
<reference evidence="2 3" key="1">
    <citation type="journal article" date="2015" name="Genome Biol. Evol.">
        <title>Phylogenomic analyses indicate that early fungi evolved digesting cell walls of algal ancestors of land plants.</title>
        <authorList>
            <person name="Chang Y."/>
            <person name="Wang S."/>
            <person name="Sekimoto S."/>
            <person name="Aerts A.L."/>
            <person name="Choi C."/>
            <person name="Clum A."/>
            <person name="LaButti K.M."/>
            <person name="Lindquist E.A."/>
            <person name="Yee Ngan C."/>
            <person name="Ohm R.A."/>
            <person name="Salamov A.A."/>
            <person name="Grigoriev I.V."/>
            <person name="Spatafora J.W."/>
            <person name="Berbee M.L."/>
        </authorList>
    </citation>
    <scope>NUCLEOTIDE SEQUENCE [LARGE SCALE GENOMIC DNA]</scope>
    <source>
        <strain evidence="2 3">JEL478</strain>
    </source>
</reference>
<accession>A0A139AU63</accession>
<name>A0A139AU63_GONPJ</name>
<dbReference type="Pfam" id="PF14825">
    <property type="entry name" value="CFAP77"/>
    <property type="match status" value="1"/>
</dbReference>
<evidence type="ECO:0000256" key="1">
    <source>
        <dbReference type="SAM" id="MobiDB-lite"/>
    </source>
</evidence>
<organism evidence="2 3">
    <name type="scientific">Gonapodya prolifera (strain JEL478)</name>
    <name type="common">Monoblepharis prolifera</name>
    <dbReference type="NCBI Taxonomy" id="1344416"/>
    <lineage>
        <taxon>Eukaryota</taxon>
        <taxon>Fungi</taxon>
        <taxon>Fungi incertae sedis</taxon>
        <taxon>Chytridiomycota</taxon>
        <taxon>Chytridiomycota incertae sedis</taxon>
        <taxon>Monoblepharidomycetes</taxon>
        <taxon>Monoblepharidales</taxon>
        <taxon>Gonapodyaceae</taxon>
        <taxon>Gonapodya</taxon>
    </lineage>
</organism>
<sequence length="280" mass="30596">MPSAAPPAPSRAGSRSSVVNVLLLKSPVGAARPSTYKLPSQENPSHVYGIRVEKPVDENAATVLRHWEVNKQSKAHVHGFDYVSMNRASAKAGLTTAKDVRDFQKEHPIRLKARSSSSGGAGSACGGGAESESFYHNSPLAAQPGVQKKSRTPLPSDVHPNHTYGKPVRPSTPVAQLMIDRTTTDAREGERKKQEQREREKREKAKQKKITAAGLVAARKPAVQKSEIDPKNLWRISRFTKADHKVDDVWVEPPRTTGPDIKIPFEVPVHMPTKNAVGAH</sequence>
<dbReference type="PANTHER" id="PTHR28617:SF1">
    <property type="entry name" value="CILIA- AND FLAGELLA-ASSOCIATED PROTEIN 77"/>
    <property type="match status" value="1"/>
</dbReference>